<keyword evidence="2" id="KW-1185">Reference proteome</keyword>
<reference evidence="1 2" key="1">
    <citation type="submission" date="2019-03" db="EMBL/GenBank/DDBJ databases">
        <title>Genomic Encyclopedia of Type Strains, Phase IV (KMG-IV): sequencing the most valuable type-strain genomes for metagenomic binning, comparative biology and taxonomic classification.</title>
        <authorList>
            <person name="Goeker M."/>
        </authorList>
    </citation>
    <scope>NUCLEOTIDE SEQUENCE [LARGE SCALE GENOMIC DNA]</scope>
    <source>
        <strain evidence="1 2">DSM 100055</strain>
    </source>
</reference>
<gene>
    <name evidence="1" type="ORF">EV215_0622</name>
</gene>
<comment type="caution">
    <text evidence="1">The sequence shown here is derived from an EMBL/GenBank/DDBJ whole genome shotgun (WGS) entry which is preliminary data.</text>
</comment>
<dbReference type="EMBL" id="SOBG01000002">
    <property type="protein sequence ID" value="TDT71930.1"/>
    <property type="molecule type" value="Genomic_DNA"/>
</dbReference>
<evidence type="ECO:0000313" key="2">
    <source>
        <dbReference type="Proteomes" id="UP000294678"/>
    </source>
</evidence>
<dbReference type="RefSeq" id="WP_134112521.1">
    <property type="nucleotide sequence ID" value="NZ_SOBG01000002.1"/>
</dbReference>
<dbReference type="Proteomes" id="UP000294678">
    <property type="component" value="Unassembled WGS sequence"/>
</dbReference>
<proteinExistence type="predicted"/>
<dbReference type="Gene3D" id="3.10.28.20">
    <property type="entry name" value="Acetamidase/Formamidase-like domains"/>
    <property type="match status" value="1"/>
</dbReference>
<accession>A0AA46DZU2</accession>
<evidence type="ECO:0008006" key="3">
    <source>
        <dbReference type="Google" id="ProtNLM"/>
    </source>
</evidence>
<dbReference type="PROSITE" id="PS51257">
    <property type="entry name" value="PROKAR_LIPOPROTEIN"/>
    <property type="match status" value="1"/>
</dbReference>
<sequence>MKKIIILLLFVLTIIGCTNSNINNFGQEKKIVKIKKVYPEWFYNPRMNKYSYAGVGIAKESAYGVYRQRQLAIERGIDEIARQIGTKVNTITQRIETKNNSKFSIYSIQTVDGNIVQAILQEIWIDKRTKEMYAWLVVK</sequence>
<protein>
    <recommendedName>
        <fullName evidence="3">LPP20 lipoprotein</fullName>
    </recommendedName>
</protein>
<organism evidence="1 2">
    <name type="scientific">Hypnocyclicus thermotrophus</name>
    <dbReference type="NCBI Taxonomy" id="1627895"/>
    <lineage>
        <taxon>Bacteria</taxon>
        <taxon>Fusobacteriati</taxon>
        <taxon>Fusobacteriota</taxon>
        <taxon>Fusobacteriia</taxon>
        <taxon>Fusobacteriales</taxon>
        <taxon>Fusobacteriaceae</taxon>
        <taxon>Hypnocyclicus</taxon>
    </lineage>
</organism>
<name>A0AA46DZU2_9FUSO</name>
<evidence type="ECO:0000313" key="1">
    <source>
        <dbReference type="EMBL" id="TDT71930.1"/>
    </source>
</evidence>
<dbReference type="AlphaFoldDB" id="A0AA46DZU2"/>